<keyword evidence="11" id="KW-1185">Reference proteome</keyword>
<dbReference type="FunFam" id="1.10.150.280:FF:000004">
    <property type="entry name" value="Transcription elongation factor, mitochondrial"/>
    <property type="match status" value="1"/>
</dbReference>
<dbReference type="SUPFAM" id="SSF53098">
    <property type="entry name" value="Ribonuclease H-like"/>
    <property type="match status" value="1"/>
</dbReference>
<evidence type="ECO:0000256" key="5">
    <source>
        <dbReference type="ARBA" id="ARBA00023015"/>
    </source>
</evidence>
<keyword evidence="8" id="KW-1135">Mitochondrion nucleoid</keyword>
<dbReference type="Pfam" id="PF12836">
    <property type="entry name" value="HHH_3"/>
    <property type="match status" value="1"/>
</dbReference>
<dbReference type="Proteomes" id="UP000694393">
    <property type="component" value="Unplaced"/>
</dbReference>
<evidence type="ECO:0000256" key="9">
    <source>
        <dbReference type="ARBA" id="ARBA00025262"/>
    </source>
</evidence>
<dbReference type="InterPro" id="IPR039150">
    <property type="entry name" value="TEFM"/>
</dbReference>
<proteinExistence type="inferred from homology"/>
<protein>
    <recommendedName>
        <fullName evidence="3">Transcription elongation factor, mitochondrial</fullName>
    </recommendedName>
</protein>
<evidence type="ECO:0000256" key="7">
    <source>
        <dbReference type="ARBA" id="ARBA00023163"/>
    </source>
</evidence>
<reference evidence="10" key="2">
    <citation type="submission" date="2025-09" db="UniProtKB">
        <authorList>
            <consortium name="Ensembl"/>
        </authorList>
    </citation>
    <scope>IDENTIFICATION</scope>
</reference>
<dbReference type="Gene3D" id="3.30.420.10">
    <property type="entry name" value="Ribonuclease H-like superfamily/Ribonuclease H"/>
    <property type="match status" value="1"/>
</dbReference>
<evidence type="ECO:0000256" key="2">
    <source>
        <dbReference type="ARBA" id="ARBA00009086"/>
    </source>
</evidence>
<comment type="subcellular location">
    <subcellularLocation>
        <location evidence="1">Mitochondrion matrix</location>
        <location evidence="1">Mitochondrion nucleoid</location>
    </subcellularLocation>
</comment>
<evidence type="ECO:0000313" key="11">
    <source>
        <dbReference type="Proteomes" id="UP000694393"/>
    </source>
</evidence>
<comment type="function">
    <text evidence="9">Transcription elongation factor which increases mitochondrial RNA polymerase processivity. Regulates transcription of the mitochondrial genome, including genes important for the oxidative phosphorylation machinery.</text>
</comment>
<comment type="similarity">
    <text evidence="2">Belongs to the TEFM family.</text>
</comment>
<evidence type="ECO:0000313" key="10">
    <source>
        <dbReference type="Ensembl" id="ENSPCEP00000003050.1"/>
    </source>
</evidence>
<organism evidence="10 11">
    <name type="scientific">Pelusios castaneus</name>
    <name type="common">West African mud turtle</name>
    <dbReference type="NCBI Taxonomy" id="367368"/>
    <lineage>
        <taxon>Eukaryota</taxon>
        <taxon>Metazoa</taxon>
        <taxon>Chordata</taxon>
        <taxon>Craniata</taxon>
        <taxon>Vertebrata</taxon>
        <taxon>Euteleostomi</taxon>
        <taxon>Archelosauria</taxon>
        <taxon>Testudinata</taxon>
        <taxon>Testudines</taxon>
        <taxon>Pleurodira</taxon>
        <taxon>Pelomedusidae</taxon>
        <taxon>Pelusios</taxon>
    </lineage>
</organism>
<sequence>MSFRGLPGLLRRGRCFFHVPLGSCQIPPLHHSWWQKKSTATVQHNSVKSLTDKQSLKTLEDALCDMYSSEQQSSILQVLNTASERELSAIKLLQGRKLVNVIEYREKHGQFQNLQCLFKVPLFQYKTVVKVCNFILNPDEERKRRERGKKTNRPPMRIIKPEIERERLETLNSIVSIVFGTRKIAWAHVNRKLAVQDWQQKECDRFMTGPYLPTVYLEEISSVVSRIPKADFYILEKNGLPAQNLSLFPVTLHLRTVEAMLYALLHNTFMQDGQHRVLSMPRNSVGRHFGLMVGDFRTSGMDLVKQFLLQACTQRRPQLSFPQDKMLYYRSLFSVSQVRAEEMYDSLLQALAFYELIVFNNTT</sequence>
<dbReference type="PANTHER" id="PTHR21053">
    <property type="entry name" value="TRANSCRIPTION ELONGATION FACTOR, MITOCHONDRIAL"/>
    <property type="match status" value="1"/>
</dbReference>
<dbReference type="Ensembl" id="ENSPCET00000003156.1">
    <property type="protein sequence ID" value="ENSPCEP00000003050.1"/>
    <property type="gene ID" value="ENSPCEG00000002468.1"/>
</dbReference>
<dbReference type="PANTHER" id="PTHR21053:SF2">
    <property type="entry name" value="TRANSCRIPTION ELONGATION FACTOR, MITOCHONDRIAL"/>
    <property type="match status" value="1"/>
</dbReference>
<dbReference type="GO" id="GO:0006392">
    <property type="term" value="P:transcription elongation by mitochondrial RNA polymerase"/>
    <property type="evidence" value="ECO:0007669"/>
    <property type="project" value="InterPro"/>
</dbReference>
<dbReference type="GO" id="GO:0030337">
    <property type="term" value="F:DNA polymerase processivity factor activity"/>
    <property type="evidence" value="ECO:0007669"/>
    <property type="project" value="TreeGrafter"/>
</dbReference>
<dbReference type="GO" id="GO:0003676">
    <property type="term" value="F:nucleic acid binding"/>
    <property type="evidence" value="ECO:0007669"/>
    <property type="project" value="InterPro"/>
</dbReference>
<dbReference type="AlphaFoldDB" id="A0A8C8RBB2"/>
<evidence type="ECO:0000256" key="4">
    <source>
        <dbReference type="ARBA" id="ARBA00022946"/>
    </source>
</evidence>
<evidence type="ECO:0000256" key="1">
    <source>
        <dbReference type="ARBA" id="ARBA00004436"/>
    </source>
</evidence>
<dbReference type="InterPro" id="IPR010994">
    <property type="entry name" value="RuvA_2-like"/>
</dbReference>
<evidence type="ECO:0000256" key="3">
    <source>
        <dbReference type="ARBA" id="ARBA00017000"/>
    </source>
</evidence>
<keyword evidence="4" id="KW-0809">Transit peptide</keyword>
<keyword evidence="6" id="KW-0496">Mitochondrion</keyword>
<keyword evidence="5" id="KW-0805">Transcription regulation</keyword>
<accession>A0A8C8RBB2</accession>
<dbReference type="SUPFAM" id="SSF47781">
    <property type="entry name" value="RuvA domain 2-like"/>
    <property type="match status" value="1"/>
</dbReference>
<evidence type="ECO:0000256" key="6">
    <source>
        <dbReference type="ARBA" id="ARBA00023128"/>
    </source>
</evidence>
<name>A0A8C8RBB2_9SAUR</name>
<evidence type="ECO:0000256" key="8">
    <source>
        <dbReference type="ARBA" id="ARBA00023271"/>
    </source>
</evidence>
<dbReference type="InterPro" id="IPR036397">
    <property type="entry name" value="RNaseH_sf"/>
</dbReference>
<reference evidence="10" key="1">
    <citation type="submission" date="2025-08" db="UniProtKB">
        <authorList>
            <consortium name="Ensembl"/>
        </authorList>
    </citation>
    <scope>IDENTIFICATION</scope>
</reference>
<dbReference type="GO" id="GO:0042645">
    <property type="term" value="C:mitochondrial nucleoid"/>
    <property type="evidence" value="ECO:0007669"/>
    <property type="project" value="UniProtKB-SubCell"/>
</dbReference>
<keyword evidence="7" id="KW-0804">Transcription</keyword>
<dbReference type="InterPro" id="IPR012337">
    <property type="entry name" value="RNaseH-like_sf"/>
</dbReference>